<accession>A0A2S4N4B4</accession>
<sequence>MSIYGTFYFTKTKSGNLLGEFINNGLKNFIVESANINEGFCKEKFEAEYTTNWLEDENTFASKLIIERDIENKKMFNLTWLDLKSEKPIFSGIGFKKKKILIGKYSDQKNNDRPTAV</sequence>
<comment type="caution">
    <text evidence="1">The sequence shown here is derived from an EMBL/GenBank/DDBJ whole genome shotgun (WGS) entry which is preliminary data.</text>
</comment>
<proteinExistence type="predicted"/>
<dbReference type="RefSeq" id="WP_103727226.1">
    <property type="nucleotide sequence ID" value="NZ_PQNY01000065.1"/>
</dbReference>
<organism evidence="1 2">
    <name type="scientific">Flavobacterium croceum DSM 17960</name>
    <dbReference type="NCBI Taxonomy" id="1121886"/>
    <lineage>
        <taxon>Bacteria</taxon>
        <taxon>Pseudomonadati</taxon>
        <taxon>Bacteroidota</taxon>
        <taxon>Flavobacteriia</taxon>
        <taxon>Flavobacteriales</taxon>
        <taxon>Flavobacteriaceae</taxon>
        <taxon>Flavobacterium</taxon>
    </lineage>
</organism>
<keyword evidence="2" id="KW-1185">Reference proteome</keyword>
<dbReference type="Proteomes" id="UP000237056">
    <property type="component" value="Unassembled WGS sequence"/>
</dbReference>
<evidence type="ECO:0000313" key="1">
    <source>
        <dbReference type="EMBL" id="POS00547.1"/>
    </source>
</evidence>
<reference evidence="1 2" key="1">
    <citation type="submission" date="2018-01" db="EMBL/GenBank/DDBJ databases">
        <title>Genomic Encyclopedia of Type Strains, Phase I: the one thousand microbial genomes (KMG-I) project.</title>
        <authorList>
            <person name="Goeker M."/>
        </authorList>
    </citation>
    <scope>NUCLEOTIDE SEQUENCE [LARGE SCALE GENOMIC DNA]</scope>
    <source>
        <strain evidence="1 2">DSM 17960</strain>
    </source>
</reference>
<dbReference type="EMBL" id="PQNY01000065">
    <property type="protein sequence ID" value="POS00547.1"/>
    <property type="molecule type" value="Genomic_DNA"/>
</dbReference>
<dbReference type="OrthoDB" id="1365741at2"/>
<gene>
    <name evidence="1" type="ORF">Q361_1651</name>
</gene>
<name>A0A2S4N4B4_9FLAO</name>
<protein>
    <submittedName>
        <fullName evidence="1">Uncharacterized protein</fullName>
    </submittedName>
</protein>
<dbReference type="AlphaFoldDB" id="A0A2S4N4B4"/>
<evidence type="ECO:0000313" key="2">
    <source>
        <dbReference type="Proteomes" id="UP000237056"/>
    </source>
</evidence>